<protein>
    <recommendedName>
        <fullName evidence="3">Kinase</fullName>
    </recommendedName>
</protein>
<evidence type="ECO:0008006" key="3">
    <source>
        <dbReference type="Google" id="ProtNLM"/>
    </source>
</evidence>
<dbReference type="RefSeq" id="WP_189088402.1">
    <property type="nucleotide sequence ID" value="NZ_BMQL01000003.1"/>
</dbReference>
<dbReference type="InterPro" id="IPR027417">
    <property type="entry name" value="P-loop_NTPase"/>
</dbReference>
<gene>
    <name evidence="1" type="ORF">GCM10008957_09970</name>
</gene>
<name>A0A918F433_9DEIO</name>
<proteinExistence type="predicted"/>
<keyword evidence="2" id="KW-1185">Reference proteome</keyword>
<evidence type="ECO:0000313" key="2">
    <source>
        <dbReference type="Proteomes" id="UP000603865"/>
    </source>
</evidence>
<dbReference type="SUPFAM" id="SSF52540">
    <property type="entry name" value="P-loop containing nucleoside triphosphate hydrolases"/>
    <property type="match status" value="1"/>
</dbReference>
<reference evidence="1" key="1">
    <citation type="journal article" date="2014" name="Int. J. Syst. Evol. Microbiol.">
        <title>Complete genome sequence of Corynebacterium casei LMG S-19264T (=DSM 44701T), isolated from a smear-ripened cheese.</title>
        <authorList>
            <consortium name="US DOE Joint Genome Institute (JGI-PGF)"/>
            <person name="Walter F."/>
            <person name="Albersmeier A."/>
            <person name="Kalinowski J."/>
            <person name="Ruckert C."/>
        </authorList>
    </citation>
    <scope>NUCLEOTIDE SEQUENCE</scope>
    <source>
        <strain evidence="1">JCM 31311</strain>
    </source>
</reference>
<dbReference type="PANTHER" id="PTHR37807">
    <property type="entry name" value="OS07G0160300 PROTEIN"/>
    <property type="match status" value="1"/>
</dbReference>
<evidence type="ECO:0000313" key="1">
    <source>
        <dbReference type="EMBL" id="GGQ99266.1"/>
    </source>
</evidence>
<organism evidence="1 2">
    <name type="scientific">Deinococcus ruber</name>
    <dbReference type="NCBI Taxonomy" id="1848197"/>
    <lineage>
        <taxon>Bacteria</taxon>
        <taxon>Thermotogati</taxon>
        <taxon>Deinococcota</taxon>
        <taxon>Deinococci</taxon>
        <taxon>Deinococcales</taxon>
        <taxon>Deinococcaceae</taxon>
        <taxon>Deinococcus</taxon>
    </lineage>
</organism>
<reference evidence="1" key="2">
    <citation type="submission" date="2020-09" db="EMBL/GenBank/DDBJ databases">
        <authorList>
            <person name="Sun Q."/>
            <person name="Ohkuma M."/>
        </authorList>
    </citation>
    <scope>NUCLEOTIDE SEQUENCE</scope>
    <source>
        <strain evidence="1">JCM 31311</strain>
    </source>
</reference>
<dbReference type="Gene3D" id="3.40.50.300">
    <property type="entry name" value="P-loop containing nucleotide triphosphate hydrolases"/>
    <property type="match status" value="1"/>
</dbReference>
<dbReference type="EMBL" id="BMQL01000003">
    <property type="protein sequence ID" value="GGQ99266.1"/>
    <property type="molecule type" value="Genomic_DNA"/>
</dbReference>
<sequence length="159" mass="17952">MTAPTLFIMVGLPGAGKTTRAKQLEQQHSALRLTPDDWMMPLFGWGESGNKREIVEALLWKIAARALTLGVNVVLDYGLWGRSERDDYRARAAAVGARVQLHYLDASFDELWRRIDARNQALKTGEVPISRAQLEEYWSIFDPQRPTAEELALSEESLP</sequence>
<dbReference type="AlphaFoldDB" id="A0A918F433"/>
<accession>A0A918F433</accession>
<dbReference type="Pfam" id="PF13671">
    <property type="entry name" value="AAA_33"/>
    <property type="match status" value="1"/>
</dbReference>
<dbReference type="PANTHER" id="PTHR37807:SF3">
    <property type="entry name" value="OS07G0160300 PROTEIN"/>
    <property type="match status" value="1"/>
</dbReference>
<comment type="caution">
    <text evidence="1">The sequence shown here is derived from an EMBL/GenBank/DDBJ whole genome shotgun (WGS) entry which is preliminary data.</text>
</comment>
<dbReference type="Proteomes" id="UP000603865">
    <property type="component" value="Unassembled WGS sequence"/>
</dbReference>